<evidence type="ECO:0000313" key="2">
    <source>
        <dbReference type="EMBL" id="KAK8999988.1"/>
    </source>
</evidence>
<evidence type="ECO:0000313" key="3">
    <source>
        <dbReference type="Proteomes" id="UP001396334"/>
    </source>
</evidence>
<evidence type="ECO:0000256" key="1">
    <source>
        <dbReference type="SAM" id="MobiDB-lite"/>
    </source>
</evidence>
<reference evidence="2 3" key="1">
    <citation type="journal article" date="2024" name="G3 (Bethesda)">
        <title>Genome assembly of Hibiscus sabdariffa L. provides insights into metabolisms of medicinal natural products.</title>
        <authorList>
            <person name="Kim T."/>
        </authorList>
    </citation>
    <scope>NUCLEOTIDE SEQUENCE [LARGE SCALE GENOMIC DNA]</scope>
    <source>
        <strain evidence="2">TK-2024</strain>
        <tissue evidence="2">Old leaves</tissue>
    </source>
</reference>
<protein>
    <recommendedName>
        <fullName evidence="4">DUF4283 domain-containing protein</fullName>
    </recommendedName>
</protein>
<feature type="compositionally biased region" description="Basic and acidic residues" evidence="1">
    <location>
        <begin position="7"/>
        <end position="18"/>
    </location>
</feature>
<dbReference type="EMBL" id="JBBPBN010000038">
    <property type="protein sequence ID" value="KAK8999988.1"/>
    <property type="molecule type" value="Genomic_DNA"/>
</dbReference>
<sequence length="604" mass="66907">MEGPMVLERRTEPAREGAQDISTSTGSTTGRGAAGAKSVRFQNPLNFQRLSLSWAIVRIDIPFFCLILKSALTPSGARVGLGRILADPAWCFASDDWYGVWEVSVSAFSFDTTGLFVGLFAGDKMEESDDGSIACGVVIGRCYMKALLWGTLSLRLGRANLVEVLSGSLGCRIRALLTGEILTGWWTVNREVGLPVWLDLVVESGSFSDSGFSSLVMERQGCVVVCYLGDGCMVAGHKSGNFQRAVGLGIGGRLFVRCIMFCVLKDVWPWWRESYDSEGVWTWPRGSLWCVLQGVWMGLWWRHRRKKVRISGLKGFEWWLWWSSRGSTTESMGRGEAVGEDVEGDIPLGGRSDSQGMERCILDRRIKGLERGVLKIDELDSLKRCVLLGEERRVKRCVFGVNFTASKRAQGGIARGFLTYLKRRSVGRGSSMAEEVAKLMSNLNFSEEELIEVEPMEGLGQEQQSETEKWVVAKLFTMRKQFGEWLKVPLIRKRNGSQGDRRQSIVYTDKEMGGVGKGKQSEGNMQAGPRSGGRVQQGNGTYIRPRGPKRVLQGKYELCTPVGSKKARSASSSLVIEDDGNLEVVSPLKTTSTVEAVEQPRREP</sequence>
<feature type="region of interest" description="Disordered" evidence="1">
    <location>
        <begin position="512"/>
        <end position="547"/>
    </location>
</feature>
<keyword evidence="3" id="KW-1185">Reference proteome</keyword>
<dbReference type="Proteomes" id="UP001396334">
    <property type="component" value="Unassembled WGS sequence"/>
</dbReference>
<gene>
    <name evidence="2" type="ORF">V6N11_082126</name>
</gene>
<organism evidence="2 3">
    <name type="scientific">Hibiscus sabdariffa</name>
    <name type="common">roselle</name>
    <dbReference type="NCBI Taxonomy" id="183260"/>
    <lineage>
        <taxon>Eukaryota</taxon>
        <taxon>Viridiplantae</taxon>
        <taxon>Streptophyta</taxon>
        <taxon>Embryophyta</taxon>
        <taxon>Tracheophyta</taxon>
        <taxon>Spermatophyta</taxon>
        <taxon>Magnoliopsida</taxon>
        <taxon>eudicotyledons</taxon>
        <taxon>Gunneridae</taxon>
        <taxon>Pentapetalae</taxon>
        <taxon>rosids</taxon>
        <taxon>malvids</taxon>
        <taxon>Malvales</taxon>
        <taxon>Malvaceae</taxon>
        <taxon>Malvoideae</taxon>
        <taxon>Hibiscus</taxon>
    </lineage>
</organism>
<accession>A0ABR2QH17</accession>
<feature type="region of interest" description="Disordered" evidence="1">
    <location>
        <begin position="1"/>
        <end position="34"/>
    </location>
</feature>
<evidence type="ECO:0008006" key="4">
    <source>
        <dbReference type="Google" id="ProtNLM"/>
    </source>
</evidence>
<name>A0ABR2QH17_9ROSI</name>
<feature type="compositionally biased region" description="Low complexity" evidence="1">
    <location>
        <begin position="22"/>
        <end position="34"/>
    </location>
</feature>
<comment type="caution">
    <text evidence="2">The sequence shown here is derived from an EMBL/GenBank/DDBJ whole genome shotgun (WGS) entry which is preliminary data.</text>
</comment>
<proteinExistence type="predicted"/>